<evidence type="ECO:0000256" key="1">
    <source>
        <dbReference type="SAM" id="MobiDB-lite"/>
    </source>
</evidence>
<dbReference type="RefSeq" id="WP_272145701.1">
    <property type="nucleotide sequence ID" value="NZ_JAQNDM010000002.1"/>
</dbReference>
<feature type="chain" id="PRO_5046233649" evidence="2">
    <location>
        <begin position="27"/>
        <end position="270"/>
    </location>
</feature>
<comment type="caution">
    <text evidence="3">The sequence shown here is derived from an EMBL/GenBank/DDBJ whole genome shotgun (WGS) entry which is preliminary data.</text>
</comment>
<accession>A0ABT5DMZ3</accession>
<dbReference type="EMBL" id="JAQNDM010000002">
    <property type="protein sequence ID" value="MDC0715027.1"/>
    <property type="molecule type" value="Genomic_DNA"/>
</dbReference>
<evidence type="ECO:0000313" key="3">
    <source>
        <dbReference type="EMBL" id="MDC0715027.1"/>
    </source>
</evidence>
<organism evidence="3 4">
    <name type="scientific">Stigmatella ashevillensis</name>
    <dbReference type="NCBI Taxonomy" id="2995309"/>
    <lineage>
        <taxon>Bacteria</taxon>
        <taxon>Pseudomonadati</taxon>
        <taxon>Myxococcota</taxon>
        <taxon>Myxococcia</taxon>
        <taxon>Myxococcales</taxon>
        <taxon>Cystobacterineae</taxon>
        <taxon>Archangiaceae</taxon>
        <taxon>Stigmatella</taxon>
    </lineage>
</organism>
<evidence type="ECO:0000313" key="4">
    <source>
        <dbReference type="Proteomes" id="UP001221838"/>
    </source>
</evidence>
<feature type="region of interest" description="Disordered" evidence="1">
    <location>
        <begin position="124"/>
        <end position="148"/>
    </location>
</feature>
<feature type="signal peptide" evidence="2">
    <location>
        <begin position="1"/>
        <end position="26"/>
    </location>
</feature>
<reference evidence="3 4" key="1">
    <citation type="submission" date="2022-11" db="EMBL/GenBank/DDBJ databases">
        <title>Minimal conservation of predation-associated metabolite biosynthetic gene clusters underscores biosynthetic potential of Myxococcota including descriptions for ten novel species: Archangium lansinium sp. nov., Myxococcus landrumus sp. nov., Nannocystis bai.</title>
        <authorList>
            <person name="Ahearne A."/>
            <person name="Stevens C."/>
            <person name="Dowd S."/>
        </authorList>
    </citation>
    <scope>NUCLEOTIDE SEQUENCE [LARGE SCALE GENOMIC DNA]</scope>
    <source>
        <strain evidence="3 4">NCWAL01</strain>
    </source>
</reference>
<sequence>MHKRFAGAMTGLLSGFLLMMTGTALAQQGNPSFGPGEQALYRVQYLGVTTGTAQITVGAPMQQWGHKVWPIISLARTDPMMSAWPIKDKFVTYWGENGQRSLGSDFFADENHKRRRQRIQMNADGKSAHVVRQKEGTQPSESTHELPEGSMDVASAAFALRRQGLVEGQEYASPVFTGNKSFVMRAKVEGREQLKTALGQREVFRVKVQTDFSEKLQTRRDITLYFTTDPSHVPVRLEADFVLGTIVAEITEYKPGRLLTVNQVASTTGG</sequence>
<proteinExistence type="predicted"/>
<keyword evidence="4" id="KW-1185">Reference proteome</keyword>
<gene>
    <name evidence="3" type="ORF">POL68_41645</name>
</gene>
<dbReference type="Proteomes" id="UP001221838">
    <property type="component" value="Unassembled WGS sequence"/>
</dbReference>
<dbReference type="InterPro" id="IPR021457">
    <property type="entry name" value="DUF3108"/>
</dbReference>
<name>A0ABT5DMZ3_9BACT</name>
<keyword evidence="2" id="KW-0732">Signal</keyword>
<dbReference type="Pfam" id="PF11306">
    <property type="entry name" value="DUF3108"/>
    <property type="match status" value="1"/>
</dbReference>
<protein>
    <submittedName>
        <fullName evidence="3">DUF3108 domain-containing protein</fullName>
    </submittedName>
</protein>
<evidence type="ECO:0000256" key="2">
    <source>
        <dbReference type="SAM" id="SignalP"/>
    </source>
</evidence>